<accession>A0A953J7I4</accession>
<dbReference type="PANTHER" id="PTHR22572">
    <property type="entry name" value="SUGAR-1-PHOSPHATE GUANYL TRANSFERASE"/>
    <property type="match status" value="1"/>
</dbReference>
<dbReference type="InterPro" id="IPR002575">
    <property type="entry name" value="Aminoglycoside_PTrfase"/>
</dbReference>
<dbReference type="Pfam" id="PF01636">
    <property type="entry name" value="APH"/>
    <property type="match status" value="1"/>
</dbReference>
<dbReference type="InterPro" id="IPR011009">
    <property type="entry name" value="Kinase-like_dom_sf"/>
</dbReference>
<feature type="domain" description="Aminoglycoside phosphotransferase" evidence="2">
    <location>
        <begin position="316"/>
        <end position="536"/>
    </location>
</feature>
<comment type="caution">
    <text evidence="3">The sequence shown here is derived from an EMBL/GenBank/DDBJ whole genome shotgun (WGS) entry which is preliminary data.</text>
</comment>
<sequence length="623" mass="69634">MRKPIKAFILAAGLGERLRPITDSLPKPLLPVAGKPLLQTVLERVSALPVSAIGLNLHYKREMIEEWVRESAFRERIVLFPEDPLLDTGGALKNAESFLKESEFLVHNADILSSMDLEELLDFHRASGNCVTLAVHDCPRFNTVAVNREGCLTGVGRARALQETEAWTAFTGIAMYSQEFLPFLPAGRSSVVDAWIRAVQAGCRVGTLDVTGAYWNDIGTPSAFASSVLDFLREEGETVSIHPSAAGCDSASLDGYIVLEKGVALEPGVSLKDCIVLPGAVPPPGEYRASIIGPGLVLGLDEKSMGFTVENGAVLIGTGGSDRRYYRVRENEKTAVLMQCSTGDPDFPRHMEYTQFFRACSLPVPELLEQNPFEMRARFEDLGDTSLYSWLKCRRGADRVEGMYRKVLEILVLLHTAATRRVGECRLLQERVFDYDHLRWETGYFLERFVQGLMKAPVRNLSALQDEFHRLAATVNAFPKTVMHRDFQSQNIMITGGDTPRLIDYQGARLGPPAYDVVSMLWDPYYRLDDALRERLVCFYMERMSSAAGEGFSVQELGETLLPCRLQRHMQALGAYGFLSMARGKKYFLKHVPGALRHLKEEVTLARDEYPELYRLVSGLQYA</sequence>
<gene>
    <name evidence="3" type="ORF">K8I29_07555</name>
</gene>
<dbReference type="Gene3D" id="3.90.550.10">
    <property type="entry name" value="Spore Coat Polysaccharide Biosynthesis Protein SpsA, Chain A"/>
    <property type="match status" value="1"/>
</dbReference>
<evidence type="ECO:0000259" key="2">
    <source>
        <dbReference type="Pfam" id="PF01636"/>
    </source>
</evidence>
<dbReference type="InterPro" id="IPR005835">
    <property type="entry name" value="NTP_transferase_dom"/>
</dbReference>
<dbReference type="AlphaFoldDB" id="A0A953J7I4"/>
<name>A0A953J7I4_9BACT</name>
<dbReference type="InterPro" id="IPR029044">
    <property type="entry name" value="Nucleotide-diphossugar_trans"/>
</dbReference>
<protein>
    <submittedName>
        <fullName evidence="3">Phosphotransferase</fullName>
    </submittedName>
</protein>
<dbReference type="Gene3D" id="3.30.200.20">
    <property type="entry name" value="Phosphorylase Kinase, domain 1"/>
    <property type="match status" value="1"/>
</dbReference>
<evidence type="ECO:0000313" key="4">
    <source>
        <dbReference type="Proteomes" id="UP000705867"/>
    </source>
</evidence>
<evidence type="ECO:0000313" key="3">
    <source>
        <dbReference type="EMBL" id="MBZ0156057.1"/>
    </source>
</evidence>
<dbReference type="EMBL" id="JAIOIV010000063">
    <property type="protein sequence ID" value="MBZ0156057.1"/>
    <property type="molecule type" value="Genomic_DNA"/>
</dbReference>
<feature type="domain" description="Nucleotidyl transferase" evidence="1">
    <location>
        <begin position="6"/>
        <end position="226"/>
    </location>
</feature>
<organism evidence="3 4">
    <name type="scientific">Candidatus Nitrobium versatile</name>
    <dbReference type="NCBI Taxonomy" id="2884831"/>
    <lineage>
        <taxon>Bacteria</taxon>
        <taxon>Pseudomonadati</taxon>
        <taxon>Nitrospirota</taxon>
        <taxon>Nitrospiria</taxon>
        <taxon>Nitrospirales</taxon>
        <taxon>Nitrospiraceae</taxon>
        <taxon>Candidatus Nitrobium</taxon>
    </lineage>
</organism>
<dbReference type="InterPro" id="IPR050486">
    <property type="entry name" value="Mannose-1P_guanyltransferase"/>
</dbReference>
<reference evidence="3" key="1">
    <citation type="journal article" date="2021" name="bioRxiv">
        <title>Unraveling nitrogen, sulfur and carbon metabolic pathways and microbial community transcriptional responses to substrate deprivation and toxicity stresses in a bioreactor mimicking anoxic brackish coastal sediment conditions.</title>
        <authorList>
            <person name="Martins P.D."/>
            <person name="Echeveste M.J."/>
            <person name="Arshad A."/>
            <person name="Kurth J."/>
            <person name="Ouboter H."/>
            <person name="Jetten M.S.M."/>
            <person name="Welte C.U."/>
        </authorList>
    </citation>
    <scope>NUCLEOTIDE SEQUENCE</scope>
    <source>
        <strain evidence="3">MAG_39</strain>
    </source>
</reference>
<reference evidence="3" key="2">
    <citation type="submission" date="2021-08" db="EMBL/GenBank/DDBJ databases">
        <authorList>
            <person name="Dalcin Martins P."/>
        </authorList>
    </citation>
    <scope>NUCLEOTIDE SEQUENCE</scope>
    <source>
        <strain evidence="3">MAG_39</strain>
    </source>
</reference>
<evidence type="ECO:0000259" key="1">
    <source>
        <dbReference type="Pfam" id="PF00483"/>
    </source>
</evidence>
<dbReference type="Pfam" id="PF00483">
    <property type="entry name" value="NTP_transferase"/>
    <property type="match status" value="1"/>
</dbReference>
<dbReference type="Proteomes" id="UP000705867">
    <property type="component" value="Unassembled WGS sequence"/>
</dbReference>
<dbReference type="Gene3D" id="3.90.1200.10">
    <property type="match status" value="1"/>
</dbReference>
<proteinExistence type="predicted"/>
<dbReference type="SUPFAM" id="SSF56112">
    <property type="entry name" value="Protein kinase-like (PK-like)"/>
    <property type="match status" value="1"/>
</dbReference>
<dbReference type="SUPFAM" id="SSF53448">
    <property type="entry name" value="Nucleotide-diphospho-sugar transferases"/>
    <property type="match status" value="1"/>
</dbReference>